<name>A0AAD7RGM5_9TELE</name>
<protein>
    <submittedName>
        <fullName evidence="2">Uncharacterized protein</fullName>
    </submittedName>
</protein>
<sequence length="84" mass="9176">MRSLRNTVSLHFCTLWKVWPSAPRSPGDQAASGPQGPRRSGPLRCTRGLLTLALSAAPRASLRRRVQVLPPARSGYQLALRTSL</sequence>
<dbReference type="Proteomes" id="UP001221898">
    <property type="component" value="Unassembled WGS sequence"/>
</dbReference>
<dbReference type="EMBL" id="JAINUG010000290">
    <property type="protein sequence ID" value="KAJ8383557.1"/>
    <property type="molecule type" value="Genomic_DNA"/>
</dbReference>
<dbReference type="AlphaFoldDB" id="A0AAD7RGM5"/>
<evidence type="ECO:0000313" key="2">
    <source>
        <dbReference type="EMBL" id="KAJ8383557.1"/>
    </source>
</evidence>
<reference evidence="2" key="1">
    <citation type="journal article" date="2023" name="Science">
        <title>Genome structures resolve the early diversification of teleost fishes.</title>
        <authorList>
            <person name="Parey E."/>
            <person name="Louis A."/>
            <person name="Montfort J."/>
            <person name="Bouchez O."/>
            <person name="Roques C."/>
            <person name="Iampietro C."/>
            <person name="Lluch J."/>
            <person name="Castinel A."/>
            <person name="Donnadieu C."/>
            <person name="Desvignes T."/>
            <person name="Floi Bucao C."/>
            <person name="Jouanno E."/>
            <person name="Wen M."/>
            <person name="Mejri S."/>
            <person name="Dirks R."/>
            <person name="Jansen H."/>
            <person name="Henkel C."/>
            <person name="Chen W.J."/>
            <person name="Zahm M."/>
            <person name="Cabau C."/>
            <person name="Klopp C."/>
            <person name="Thompson A.W."/>
            <person name="Robinson-Rechavi M."/>
            <person name="Braasch I."/>
            <person name="Lecointre G."/>
            <person name="Bobe J."/>
            <person name="Postlethwait J.H."/>
            <person name="Berthelot C."/>
            <person name="Roest Crollius H."/>
            <person name="Guiguen Y."/>
        </authorList>
    </citation>
    <scope>NUCLEOTIDE SEQUENCE</scope>
    <source>
        <strain evidence="2">NC1722</strain>
    </source>
</reference>
<keyword evidence="3" id="KW-1185">Reference proteome</keyword>
<comment type="caution">
    <text evidence="2">The sequence shown here is derived from an EMBL/GenBank/DDBJ whole genome shotgun (WGS) entry which is preliminary data.</text>
</comment>
<organism evidence="2 3">
    <name type="scientific">Aldrovandia affinis</name>
    <dbReference type="NCBI Taxonomy" id="143900"/>
    <lineage>
        <taxon>Eukaryota</taxon>
        <taxon>Metazoa</taxon>
        <taxon>Chordata</taxon>
        <taxon>Craniata</taxon>
        <taxon>Vertebrata</taxon>
        <taxon>Euteleostomi</taxon>
        <taxon>Actinopterygii</taxon>
        <taxon>Neopterygii</taxon>
        <taxon>Teleostei</taxon>
        <taxon>Notacanthiformes</taxon>
        <taxon>Halosauridae</taxon>
        <taxon>Aldrovandia</taxon>
    </lineage>
</organism>
<accession>A0AAD7RGM5</accession>
<feature type="region of interest" description="Disordered" evidence="1">
    <location>
        <begin position="20"/>
        <end position="43"/>
    </location>
</feature>
<proteinExistence type="predicted"/>
<evidence type="ECO:0000313" key="3">
    <source>
        <dbReference type="Proteomes" id="UP001221898"/>
    </source>
</evidence>
<evidence type="ECO:0000256" key="1">
    <source>
        <dbReference type="SAM" id="MobiDB-lite"/>
    </source>
</evidence>
<gene>
    <name evidence="2" type="ORF">AAFF_G00219370</name>
</gene>